<evidence type="ECO:0000256" key="2">
    <source>
        <dbReference type="ARBA" id="ARBA00022618"/>
    </source>
</evidence>
<name>A0ABP9FHQ1_9GAMM</name>
<keyword evidence="1 5" id="KW-0963">Cytoplasm</keyword>
<dbReference type="Gene3D" id="1.10.3900.10">
    <property type="entry name" value="YacF-like"/>
    <property type="match status" value="1"/>
</dbReference>
<evidence type="ECO:0000256" key="4">
    <source>
        <dbReference type="ARBA" id="ARBA00023306"/>
    </source>
</evidence>
<evidence type="ECO:0000256" key="3">
    <source>
        <dbReference type="ARBA" id="ARBA00023210"/>
    </source>
</evidence>
<keyword evidence="7" id="KW-1185">Reference proteome</keyword>
<gene>
    <name evidence="5 6" type="primary">zapD</name>
    <name evidence="6" type="ORF">GCM10023333_37910</name>
</gene>
<keyword evidence="2 5" id="KW-0132">Cell division</keyword>
<comment type="subunit">
    <text evidence="5">Interacts with FtsZ.</text>
</comment>
<dbReference type="InterPro" id="IPR009777">
    <property type="entry name" value="ZapD"/>
</dbReference>
<dbReference type="EMBL" id="BAABJZ010000103">
    <property type="protein sequence ID" value="GAA4900450.1"/>
    <property type="molecule type" value="Genomic_DNA"/>
</dbReference>
<organism evidence="6 7">
    <name type="scientific">Ferrimonas pelagia</name>
    <dbReference type="NCBI Taxonomy" id="1177826"/>
    <lineage>
        <taxon>Bacteria</taxon>
        <taxon>Pseudomonadati</taxon>
        <taxon>Pseudomonadota</taxon>
        <taxon>Gammaproteobacteria</taxon>
        <taxon>Alteromonadales</taxon>
        <taxon>Ferrimonadaceae</taxon>
        <taxon>Ferrimonas</taxon>
    </lineage>
</organism>
<comment type="caution">
    <text evidence="6">The sequence shown here is derived from an EMBL/GenBank/DDBJ whole genome shotgun (WGS) entry which is preliminary data.</text>
</comment>
<keyword evidence="4 5" id="KW-0131">Cell cycle</keyword>
<protein>
    <recommendedName>
        <fullName evidence="5">Cell division protein ZapD</fullName>
    </recommendedName>
    <alternativeName>
        <fullName evidence="5">Z ring-associated protein D</fullName>
    </alternativeName>
</protein>
<evidence type="ECO:0000313" key="6">
    <source>
        <dbReference type="EMBL" id="GAA4900450.1"/>
    </source>
</evidence>
<accession>A0ABP9FHQ1</accession>
<comment type="subcellular location">
    <subcellularLocation>
        <location evidence="5">Cytoplasm</location>
    </subcellularLocation>
    <text evidence="5">Localizes to mid-cell in an FtsZ-dependent manner.</text>
</comment>
<evidence type="ECO:0000256" key="1">
    <source>
        <dbReference type="ARBA" id="ARBA00022490"/>
    </source>
</evidence>
<dbReference type="Pfam" id="PF07072">
    <property type="entry name" value="ZapD"/>
    <property type="match status" value="1"/>
</dbReference>
<dbReference type="Proteomes" id="UP001499988">
    <property type="component" value="Unassembled WGS sequence"/>
</dbReference>
<dbReference type="Gene3D" id="2.60.440.10">
    <property type="entry name" value="YacF-like domains"/>
    <property type="match status" value="1"/>
</dbReference>
<comment type="function">
    <text evidence="5">Cell division factor that enhances FtsZ-ring assembly. Directly interacts with FtsZ and promotes bundling of FtsZ protofilaments, with a reduction in FtsZ GTPase activity.</text>
</comment>
<dbReference type="RefSeq" id="WP_345337064.1">
    <property type="nucleotide sequence ID" value="NZ_BAABJZ010000103.1"/>
</dbReference>
<sequence>MWLVFEQPLNEKIRNYLRIESVCAQLDAHQGFPYPGSELAFFRSLFELAELLERADLRTDVGKDLERQRQQLQLWRPLPDVDQQQLDAFEHQLDSLQQQLQQMTRPTQLIKSDRFLAALRQRLTIPGGYGSFDLPQLHFWLASEPASKTQQAQRWRQRLTPITEAVALLLNMLRETGRWQEQIAMGGSYQASSEQELDLLRVKLKQTYGVYPTISAHRSRFTIHLINNETGKADNRNLPLHLCLSMENR</sequence>
<dbReference type="GO" id="GO:0051301">
    <property type="term" value="P:cell division"/>
    <property type="evidence" value="ECO:0007669"/>
    <property type="project" value="UniProtKB-KW"/>
</dbReference>
<dbReference type="InterPro" id="IPR036268">
    <property type="entry name" value="ZapD_sf"/>
</dbReference>
<keyword evidence="3 5" id="KW-0717">Septation</keyword>
<reference evidence="7" key="1">
    <citation type="journal article" date="2019" name="Int. J. Syst. Evol. Microbiol.">
        <title>The Global Catalogue of Microorganisms (GCM) 10K type strain sequencing project: providing services to taxonomists for standard genome sequencing and annotation.</title>
        <authorList>
            <consortium name="The Broad Institute Genomics Platform"/>
            <consortium name="The Broad Institute Genome Sequencing Center for Infectious Disease"/>
            <person name="Wu L."/>
            <person name="Ma J."/>
        </authorList>
    </citation>
    <scope>NUCLEOTIDE SEQUENCE [LARGE SCALE GENOMIC DNA]</scope>
    <source>
        <strain evidence="7">JCM 18401</strain>
    </source>
</reference>
<dbReference type="HAMAP" id="MF_01092">
    <property type="entry name" value="ZapD"/>
    <property type="match status" value="1"/>
</dbReference>
<dbReference type="InterPro" id="IPR027462">
    <property type="entry name" value="ZapD_C"/>
</dbReference>
<dbReference type="PANTHER" id="PTHR39455">
    <property type="entry name" value="CELL DIVISION PROTEIN ZAPD"/>
    <property type="match status" value="1"/>
</dbReference>
<dbReference type="SUPFAM" id="SSF160950">
    <property type="entry name" value="YacF-like"/>
    <property type="match status" value="1"/>
</dbReference>
<evidence type="ECO:0000256" key="5">
    <source>
        <dbReference type="HAMAP-Rule" id="MF_01092"/>
    </source>
</evidence>
<proteinExistence type="inferred from homology"/>
<comment type="similarity">
    <text evidence="5">Belongs to the ZapD family.</text>
</comment>
<dbReference type="PANTHER" id="PTHR39455:SF1">
    <property type="entry name" value="CELL DIVISION PROTEIN ZAPD"/>
    <property type="match status" value="1"/>
</dbReference>
<evidence type="ECO:0000313" key="7">
    <source>
        <dbReference type="Proteomes" id="UP001499988"/>
    </source>
</evidence>